<keyword evidence="2" id="KW-1185">Reference proteome</keyword>
<reference evidence="1 2" key="1">
    <citation type="submission" date="2018-04" db="EMBL/GenBank/DDBJ databases">
        <title>Genomic Encyclopedia of Archaeal and Bacterial Type Strains, Phase II (KMG-II): from individual species to whole genera.</title>
        <authorList>
            <person name="Goeker M."/>
        </authorList>
    </citation>
    <scope>NUCLEOTIDE SEQUENCE [LARGE SCALE GENOMIC DNA]</scope>
    <source>
        <strain evidence="1 2">DSM 100162</strain>
    </source>
</reference>
<organism evidence="1 2">
    <name type="scientific">Pontibacter mucosus</name>
    <dbReference type="NCBI Taxonomy" id="1649266"/>
    <lineage>
        <taxon>Bacteria</taxon>
        <taxon>Pseudomonadati</taxon>
        <taxon>Bacteroidota</taxon>
        <taxon>Cytophagia</taxon>
        <taxon>Cytophagales</taxon>
        <taxon>Hymenobacteraceae</taxon>
        <taxon>Pontibacter</taxon>
    </lineage>
</organism>
<evidence type="ECO:0000313" key="1">
    <source>
        <dbReference type="EMBL" id="PTX20180.1"/>
    </source>
</evidence>
<proteinExistence type="predicted"/>
<gene>
    <name evidence="1" type="ORF">C8N40_103255</name>
</gene>
<protein>
    <submittedName>
        <fullName evidence="1">Uncharacterized protein</fullName>
    </submittedName>
</protein>
<sequence>MIPSLTGTRKKGYGSENFCIKKAGFSAGFFFKLGSLNFLR</sequence>
<evidence type="ECO:0000313" key="2">
    <source>
        <dbReference type="Proteomes" id="UP000244225"/>
    </source>
</evidence>
<accession>A0A2T5YLH7</accession>
<name>A0A2T5YLH7_9BACT</name>
<dbReference type="AlphaFoldDB" id="A0A2T5YLH7"/>
<dbReference type="Proteomes" id="UP000244225">
    <property type="component" value="Unassembled WGS sequence"/>
</dbReference>
<comment type="caution">
    <text evidence="1">The sequence shown here is derived from an EMBL/GenBank/DDBJ whole genome shotgun (WGS) entry which is preliminary data.</text>
</comment>
<dbReference type="EMBL" id="QBKI01000003">
    <property type="protein sequence ID" value="PTX20180.1"/>
    <property type="molecule type" value="Genomic_DNA"/>
</dbReference>